<dbReference type="PANTHER" id="PTHR48164:SF1">
    <property type="entry name" value="DOLICHYL-DIPHOSPHOOLIGOSACCHARIDE--PROTEIN GLYCOSYLTRANSFERASE SUBUNIT 4"/>
    <property type="match status" value="1"/>
</dbReference>
<evidence type="ECO:0000256" key="7">
    <source>
        <dbReference type="ARBA" id="ARBA00022989"/>
    </source>
</evidence>
<dbReference type="InterPro" id="IPR036330">
    <property type="entry name" value="Ost4p_sf"/>
</dbReference>
<keyword evidence="6" id="KW-0735">Signal-anchor</keyword>
<reference evidence="12" key="1">
    <citation type="submission" date="2017-02" db="EMBL/GenBank/DDBJ databases">
        <authorList>
            <person name="Tafer H."/>
            <person name="Lopandic K."/>
        </authorList>
    </citation>
    <scope>NUCLEOTIDE SEQUENCE [LARGE SCALE GENOMIC DNA]</scope>
    <source>
        <strain evidence="12">CBS 366.77</strain>
    </source>
</reference>
<feature type="transmembrane region" description="Helical" evidence="10">
    <location>
        <begin position="7"/>
        <end position="28"/>
    </location>
</feature>
<dbReference type="GO" id="GO:0018279">
    <property type="term" value="P:protein N-linked glycosylation via asparagine"/>
    <property type="evidence" value="ECO:0007669"/>
    <property type="project" value="TreeGrafter"/>
</dbReference>
<dbReference type="EMBL" id="MVGC01000083">
    <property type="protein sequence ID" value="RJE24376.1"/>
    <property type="molecule type" value="Genomic_DNA"/>
</dbReference>
<comment type="similarity">
    <text evidence="2">Belongs to the OST4 family.</text>
</comment>
<organism evidence="11 12">
    <name type="scientific">Aspergillus sclerotialis</name>
    <dbReference type="NCBI Taxonomy" id="2070753"/>
    <lineage>
        <taxon>Eukaryota</taxon>
        <taxon>Fungi</taxon>
        <taxon>Dikarya</taxon>
        <taxon>Ascomycota</taxon>
        <taxon>Pezizomycotina</taxon>
        <taxon>Eurotiomycetes</taxon>
        <taxon>Eurotiomycetidae</taxon>
        <taxon>Eurotiales</taxon>
        <taxon>Aspergillaceae</taxon>
        <taxon>Aspergillus</taxon>
        <taxon>Aspergillus subgen. Polypaecilum</taxon>
    </lineage>
</organism>
<dbReference type="AlphaFoldDB" id="A0A3A2ZMY4"/>
<dbReference type="GO" id="GO:0008250">
    <property type="term" value="C:oligosaccharyltransferase complex"/>
    <property type="evidence" value="ECO:0007669"/>
    <property type="project" value="TreeGrafter"/>
</dbReference>
<dbReference type="SUPFAM" id="SSF103464">
    <property type="entry name" value="Oligosaccharyltransferase subunit ost4p"/>
    <property type="match status" value="1"/>
</dbReference>
<evidence type="ECO:0000256" key="1">
    <source>
        <dbReference type="ARBA" id="ARBA00004643"/>
    </source>
</evidence>
<evidence type="ECO:0000313" key="12">
    <source>
        <dbReference type="Proteomes" id="UP000266188"/>
    </source>
</evidence>
<proteinExistence type="inferred from homology"/>
<comment type="subcellular location">
    <subcellularLocation>
        <location evidence="1">Endoplasmic reticulum membrane</location>
        <topology evidence="1">Single-pass type III membrane protein</topology>
    </subcellularLocation>
</comment>
<keyword evidence="5" id="KW-0256">Endoplasmic reticulum</keyword>
<dbReference type="Pfam" id="PF10215">
    <property type="entry name" value="Ost4"/>
    <property type="match status" value="1"/>
</dbReference>
<evidence type="ECO:0000256" key="5">
    <source>
        <dbReference type="ARBA" id="ARBA00022824"/>
    </source>
</evidence>
<dbReference type="InterPro" id="IPR051307">
    <property type="entry name" value="OST4"/>
</dbReference>
<evidence type="ECO:0000256" key="3">
    <source>
        <dbReference type="ARBA" id="ARBA00017662"/>
    </source>
</evidence>
<keyword evidence="11" id="KW-0808">Transferase</keyword>
<keyword evidence="12" id="KW-1185">Reference proteome</keyword>
<feature type="compositionally biased region" description="Polar residues" evidence="9">
    <location>
        <begin position="39"/>
        <end position="53"/>
    </location>
</feature>
<accession>A0A3A2ZMY4</accession>
<evidence type="ECO:0000313" key="11">
    <source>
        <dbReference type="EMBL" id="RJE24376.1"/>
    </source>
</evidence>
<evidence type="ECO:0000256" key="10">
    <source>
        <dbReference type="SAM" id="Phobius"/>
    </source>
</evidence>
<feature type="region of interest" description="Disordered" evidence="9">
    <location>
        <begin position="35"/>
        <end position="78"/>
    </location>
</feature>
<comment type="caution">
    <text evidence="11">The sequence shown here is derived from an EMBL/GenBank/DDBJ whole genome shotgun (WGS) entry which is preliminary data.</text>
</comment>
<dbReference type="Proteomes" id="UP000266188">
    <property type="component" value="Unassembled WGS sequence"/>
</dbReference>
<gene>
    <name evidence="11" type="ORF">PHISCL_03275</name>
</gene>
<name>A0A3A2ZMY4_9EURO</name>
<evidence type="ECO:0000256" key="9">
    <source>
        <dbReference type="SAM" id="MobiDB-lite"/>
    </source>
</evidence>
<dbReference type="OrthoDB" id="2124077at2759"/>
<feature type="compositionally biased region" description="Low complexity" evidence="9">
    <location>
        <begin position="55"/>
        <end position="71"/>
    </location>
</feature>
<keyword evidence="7 10" id="KW-1133">Transmembrane helix</keyword>
<evidence type="ECO:0000256" key="6">
    <source>
        <dbReference type="ARBA" id="ARBA00022968"/>
    </source>
</evidence>
<dbReference type="GO" id="GO:0016740">
    <property type="term" value="F:transferase activity"/>
    <property type="evidence" value="ECO:0007669"/>
    <property type="project" value="UniProtKB-KW"/>
</dbReference>
<evidence type="ECO:0000256" key="2">
    <source>
        <dbReference type="ARBA" id="ARBA00007685"/>
    </source>
</evidence>
<evidence type="ECO:0000256" key="8">
    <source>
        <dbReference type="ARBA" id="ARBA00023136"/>
    </source>
</evidence>
<dbReference type="InterPro" id="IPR018943">
    <property type="entry name" value="Oligosaccaryltransferase"/>
</dbReference>
<sequence>MISDADLYRLAIFLGSCSMMMVVLYHFLEVNAQDDESDTQVAPGNSSKVSGNGESIAAGAPPVPVGGSSSAIGGGKSR</sequence>
<keyword evidence="4 10" id="KW-0812">Transmembrane</keyword>
<protein>
    <recommendedName>
        <fullName evidence="3">Dolichyl-diphosphooligosaccharide--protein glycosyltransferase subunit 4</fullName>
    </recommendedName>
</protein>
<evidence type="ECO:0000256" key="4">
    <source>
        <dbReference type="ARBA" id="ARBA00022692"/>
    </source>
</evidence>
<dbReference type="PANTHER" id="PTHR48164">
    <property type="entry name" value="DOLICHYL-DIPHOSPHOOLIGOSACCHARIDE--PROTEIN GLYCOSYLTRANSFERASE SUBUNIT 4"/>
    <property type="match status" value="1"/>
</dbReference>
<keyword evidence="8 10" id="KW-0472">Membrane</keyword>